<evidence type="ECO:0000256" key="2">
    <source>
        <dbReference type="ARBA" id="ARBA00012400"/>
    </source>
</evidence>
<dbReference type="PANTHER" id="PTHR35330:SF1">
    <property type="entry name" value="SIROHEME BIOSYNTHESIS PROTEIN MET8"/>
    <property type="match status" value="1"/>
</dbReference>
<evidence type="ECO:0000256" key="6">
    <source>
        <dbReference type="ARBA" id="ARBA00047561"/>
    </source>
</evidence>
<dbReference type="InterPro" id="IPR006367">
    <property type="entry name" value="Sirohaem_synthase_N"/>
</dbReference>
<evidence type="ECO:0000313" key="7">
    <source>
        <dbReference type="EMBL" id="SVB49670.1"/>
    </source>
</evidence>
<dbReference type="PANTHER" id="PTHR35330">
    <property type="entry name" value="SIROHEME BIOSYNTHESIS PROTEIN MET8"/>
    <property type="match status" value="1"/>
</dbReference>
<proteinExistence type="predicted"/>
<dbReference type="EMBL" id="UINC01044343">
    <property type="protein sequence ID" value="SVB49670.1"/>
    <property type="molecule type" value="Genomic_DNA"/>
</dbReference>
<keyword evidence="4" id="KW-0520">NAD</keyword>
<name>A0A382EG74_9ZZZZ</name>
<dbReference type="EC" id="1.3.1.76" evidence="2"/>
<accession>A0A382EG74</accession>
<comment type="pathway">
    <text evidence="1">Porphyrin-containing compound metabolism; siroheme biosynthesis; sirohydrochlorin from precorrin-2: step 1/1.</text>
</comment>
<evidence type="ECO:0000256" key="1">
    <source>
        <dbReference type="ARBA" id="ARBA00005010"/>
    </source>
</evidence>
<feature type="non-terminal residue" evidence="7">
    <location>
        <position position="132"/>
    </location>
</feature>
<dbReference type="NCBIfam" id="TIGR01470">
    <property type="entry name" value="cysG_Nterm"/>
    <property type="match status" value="1"/>
</dbReference>
<dbReference type="Pfam" id="PF13241">
    <property type="entry name" value="NAD_binding_7"/>
    <property type="match status" value="1"/>
</dbReference>
<evidence type="ECO:0000256" key="4">
    <source>
        <dbReference type="ARBA" id="ARBA00023027"/>
    </source>
</evidence>
<reference evidence="7" key="1">
    <citation type="submission" date="2018-05" db="EMBL/GenBank/DDBJ databases">
        <authorList>
            <person name="Lanie J.A."/>
            <person name="Ng W.-L."/>
            <person name="Kazmierczak K.M."/>
            <person name="Andrzejewski T.M."/>
            <person name="Davidsen T.M."/>
            <person name="Wayne K.J."/>
            <person name="Tettelin H."/>
            <person name="Glass J.I."/>
            <person name="Rusch D."/>
            <person name="Podicherti R."/>
            <person name="Tsui H.-C.T."/>
            <person name="Winkler M.E."/>
        </authorList>
    </citation>
    <scope>NUCLEOTIDE SEQUENCE</scope>
</reference>
<dbReference type="Gene3D" id="3.30.160.110">
    <property type="entry name" value="Siroheme synthase, domain 2"/>
    <property type="match status" value="1"/>
</dbReference>
<dbReference type="InterPro" id="IPR028161">
    <property type="entry name" value="Met8-like"/>
</dbReference>
<keyword evidence="3" id="KW-0560">Oxidoreductase</keyword>
<dbReference type="Gene3D" id="3.40.50.720">
    <property type="entry name" value="NAD(P)-binding Rossmann-like Domain"/>
    <property type="match status" value="1"/>
</dbReference>
<comment type="catalytic activity">
    <reaction evidence="6">
        <text>precorrin-2 + NAD(+) = sirohydrochlorin + NADH + 2 H(+)</text>
        <dbReference type="Rhea" id="RHEA:15613"/>
        <dbReference type="ChEBI" id="CHEBI:15378"/>
        <dbReference type="ChEBI" id="CHEBI:57540"/>
        <dbReference type="ChEBI" id="CHEBI:57945"/>
        <dbReference type="ChEBI" id="CHEBI:58351"/>
        <dbReference type="ChEBI" id="CHEBI:58827"/>
        <dbReference type="EC" id="1.3.1.76"/>
    </reaction>
</comment>
<keyword evidence="5" id="KW-0627">Porphyrin biosynthesis</keyword>
<sequence>MEYLPIFINLRNKKCLVVGGGSVALRKINLLLKAKTKIECIALNFCDDLIALSKTNKIALITKHFESGDIQNYSVIISATNDESLNIQVSKIAHESGIPVNVVDSPNLSSFIMPSIVDRSPVVIAISSAGRA</sequence>
<dbReference type="AlphaFoldDB" id="A0A382EG74"/>
<protein>
    <recommendedName>
        <fullName evidence="2">precorrin-2 dehydrogenase</fullName>
        <ecNumber evidence="2">1.3.1.76</ecNumber>
    </recommendedName>
</protein>
<dbReference type="SUPFAM" id="SSF51735">
    <property type="entry name" value="NAD(P)-binding Rossmann-fold domains"/>
    <property type="match status" value="1"/>
</dbReference>
<evidence type="ECO:0000256" key="3">
    <source>
        <dbReference type="ARBA" id="ARBA00023002"/>
    </source>
</evidence>
<dbReference type="GO" id="GO:0019354">
    <property type="term" value="P:siroheme biosynthetic process"/>
    <property type="evidence" value="ECO:0007669"/>
    <property type="project" value="UniProtKB-UniPathway"/>
</dbReference>
<dbReference type="GO" id="GO:0004325">
    <property type="term" value="F:ferrochelatase activity"/>
    <property type="evidence" value="ECO:0007669"/>
    <property type="project" value="InterPro"/>
</dbReference>
<dbReference type="UniPathway" id="UPA00262">
    <property type="reaction ID" value="UER00222"/>
</dbReference>
<organism evidence="7">
    <name type="scientific">marine metagenome</name>
    <dbReference type="NCBI Taxonomy" id="408172"/>
    <lineage>
        <taxon>unclassified sequences</taxon>
        <taxon>metagenomes</taxon>
        <taxon>ecological metagenomes</taxon>
    </lineage>
</organism>
<gene>
    <name evidence="7" type="ORF">METZ01_LOCUS202524</name>
</gene>
<evidence type="ECO:0000256" key="5">
    <source>
        <dbReference type="ARBA" id="ARBA00023244"/>
    </source>
</evidence>
<dbReference type="GO" id="GO:0043115">
    <property type="term" value="F:precorrin-2 dehydrogenase activity"/>
    <property type="evidence" value="ECO:0007669"/>
    <property type="project" value="UniProtKB-EC"/>
</dbReference>
<dbReference type="InterPro" id="IPR036291">
    <property type="entry name" value="NAD(P)-bd_dom_sf"/>
</dbReference>